<evidence type="ECO:0000313" key="3">
    <source>
        <dbReference type="Proteomes" id="UP001596512"/>
    </source>
</evidence>
<feature type="compositionally biased region" description="Basic residues" evidence="1">
    <location>
        <begin position="8"/>
        <end position="26"/>
    </location>
</feature>
<name>A0ABW2TH50_9PSEU</name>
<evidence type="ECO:0000313" key="2">
    <source>
        <dbReference type="EMBL" id="MFC7612984.1"/>
    </source>
</evidence>
<evidence type="ECO:0000256" key="1">
    <source>
        <dbReference type="SAM" id="MobiDB-lite"/>
    </source>
</evidence>
<dbReference type="InterPro" id="IPR052939">
    <property type="entry name" value="23S_rRNA_MeTrnsfrase_RlmA"/>
</dbReference>
<keyword evidence="3" id="KW-1185">Reference proteome</keyword>
<dbReference type="PANTHER" id="PTHR43460:SF1">
    <property type="entry name" value="METHYLTRANSFERASE TYPE 11 DOMAIN-CONTAINING PROTEIN"/>
    <property type="match status" value="1"/>
</dbReference>
<comment type="caution">
    <text evidence="2">The sequence shown here is derived from an EMBL/GenBank/DDBJ whole genome shotgun (WGS) entry which is preliminary data.</text>
</comment>
<dbReference type="PANTHER" id="PTHR43460">
    <property type="entry name" value="METHYLTRANSFERASE"/>
    <property type="match status" value="1"/>
</dbReference>
<reference evidence="3" key="1">
    <citation type="journal article" date="2019" name="Int. J. Syst. Evol. Microbiol.">
        <title>The Global Catalogue of Microorganisms (GCM) 10K type strain sequencing project: providing services to taxonomists for standard genome sequencing and annotation.</title>
        <authorList>
            <consortium name="The Broad Institute Genomics Platform"/>
            <consortium name="The Broad Institute Genome Sequencing Center for Infectious Disease"/>
            <person name="Wu L."/>
            <person name="Ma J."/>
        </authorList>
    </citation>
    <scope>NUCLEOTIDE SEQUENCE [LARGE SCALE GENOMIC DNA]</scope>
    <source>
        <strain evidence="3">JCM 17695</strain>
    </source>
</reference>
<protein>
    <submittedName>
        <fullName evidence="2">Uncharacterized protein</fullName>
    </submittedName>
</protein>
<dbReference type="EMBL" id="JBHTEY010000004">
    <property type="protein sequence ID" value="MFC7612984.1"/>
    <property type="molecule type" value="Genomic_DNA"/>
</dbReference>
<sequence length="123" mass="13830">MAGDHPRPAPRRHGAHPADRRRHQPRAVRILPRPPPGPTPTAGEIRAACTGLDIVTLAEATCRLEFHDIAAVVHFLRKVIWTVPDFTVEKYRPRLKAMHDHITTHGSFISHSRRVLVEARKPG</sequence>
<dbReference type="Proteomes" id="UP001596512">
    <property type="component" value="Unassembled WGS sequence"/>
</dbReference>
<feature type="region of interest" description="Disordered" evidence="1">
    <location>
        <begin position="1"/>
        <end position="41"/>
    </location>
</feature>
<accession>A0ABW2TH50</accession>
<proteinExistence type="predicted"/>
<gene>
    <name evidence="2" type="ORF">ACFQV2_04375</name>
</gene>
<organism evidence="2 3">
    <name type="scientific">Actinokineospora soli</name>
    <dbReference type="NCBI Taxonomy" id="1048753"/>
    <lineage>
        <taxon>Bacteria</taxon>
        <taxon>Bacillati</taxon>
        <taxon>Actinomycetota</taxon>
        <taxon>Actinomycetes</taxon>
        <taxon>Pseudonocardiales</taxon>
        <taxon>Pseudonocardiaceae</taxon>
        <taxon>Actinokineospora</taxon>
    </lineage>
</organism>